<gene>
    <name evidence="1" type="ORF">UW41_C0012G0024</name>
</gene>
<evidence type="ECO:0008006" key="3">
    <source>
        <dbReference type="Google" id="ProtNLM"/>
    </source>
</evidence>
<dbReference type="Proteomes" id="UP000034172">
    <property type="component" value="Unassembled WGS sequence"/>
</dbReference>
<reference evidence="1 2" key="1">
    <citation type="journal article" date="2015" name="Nature">
        <title>rRNA introns, odd ribosomes, and small enigmatic genomes across a large radiation of phyla.</title>
        <authorList>
            <person name="Brown C.T."/>
            <person name="Hug L.A."/>
            <person name="Thomas B.C."/>
            <person name="Sharon I."/>
            <person name="Castelle C.J."/>
            <person name="Singh A."/>
            <person name="Wilkins M.J."/>
            <person name="Williams K.H."/>
            <person name="Banfield J.F."/>
        </authorList>
    </citation>
    <scope>NUCLEOTIDE SEQUENCE [LARGE SCALE GENOMIC DNA]</scope>
</reference>
<evidence type="ECO:0000313" key="2">
    <source>
        <dbReference type="Proteomes" id="UP000034172"/>
    </source>
</evidence>
<evidence type="ECO:0000313" key="1">
    <source>
        <dbReference type="EMBL" id="KKT49086.1"/>
    </source>
</evidence>
<proteinExistence type="predicted"/>
<accession>A0A0G1HPL6</accession>
<name>A0A0G1HPL6_9BACT</name>
<organism evidence="1 2">
    <name type="scientific">Candidatus Collierbacteria bacterium GW2011_GWC2_44_18</name>
    <dbReference type="NCBI Taxonomy" id="1618392"/>
    <lineage>
        <taxon>Bacteria</taxon>
        <taxon>Candidatus Collieribacteriota</taxon>
    </lineage>
</organism>
<dbReference type="EMBL" id="LCIE01000012">
    <property type="protein sequence ID" value="KKT49086.1"/>
    <property type="molecule type" value="Genomic_DNA"/>
</dbReference>
<dbReference type="STRING" id="1618392.UW41_C0012G0024"/>
<comment type="caution">
    <text evidence="1">The sequence shown here is derived from an EMBL/GenBank/DDBJ whole genome shotgun (WGS) entry which is preliminary data.</text>
</comment>
<protein>
    <recommendedName>
        <fullName evidence="3">Toxin-antitoxin system, antitoxin component, ribbon-helix-helix domain protein</fullName>
    </recommendedName>
</protein>
<sequence>MANTQSTQIKVTLPSKLYLQVKANADKIGLSFASYLRHLAINDTWEKNLPTFKMTPKQEKVSEQAEKDYYAGKTIPITNVDEFIDNL</sequence>
<dbReference type="AlphaFoldDB" id="A0A0G1HPL6"/>